<dbReference type="EMBL" id="JAYMYQ010000001">
    <property type="protein sequence ID" value="KAK7360062.1"/>
    <property type="molecule type" value="Genomic_DNA"/>
</dbReference>
<reference evidence="1 2" key="1">
    <citation type="submission" date="2024-01" db="EMBL/GenBank/DDBJ databases">
        <title>The genomes of 5 underutilized Papilionoideae crops provide insights into root nodulation and disease resistanc.</title>
        <authorList>
            <person name="Jiang F."/>
        </authorList>
    </citation>
    <scope>NUCLEOTIDE SEQUENCE [LARGE SCALE GENOMIC DNA]</scope>
    <source>
        <strain evidence="1">LVBAO_FW01</strain>
        <tissue evidence="1">Leaves</tissue>
    </source>
</reference>
<proteinExistence type="predicted"/>
<keyword evidence="2" id="KW-1185">Reference proteome</keyword>
<sequence>MYARGSRPVESFIIQAVHKWCGGIECLELLPRGTSKDIGKQPYTNRIGPPQIAYLLAMHSALRTPTCDPRRKLWVSEGNASWGGAKPTPTLVPLKSCLLHVAFFVWPSITMRDPFVHGSTHAKSNILRLEDISGYANAGPVRGITARSGDFDFSLRLPLPTQISPSPKDLVARQAYSLRWVAKFKGNLGNMRGRAAPISTCTLAPHSEPYQHASSISMTNKKLVCRWAVNTLVEKAVILVKHEGHDIDIEQGIENTTYEFATSSGHTRYDLAQYILQNPGSQATQSIRWNRFF</sequence>
<dbReference type="Proteomes" id="UP001367508">
    <property type="component" value="Unassembled WGS sequence"/>
</dbReference>
<protein>
    <submittedName>
        <fullName evidence="1">Uncharacterized protein</fullName>
    </submittedName>
</protein>
<dbReference type="AlphaFoldDB" id="A0AAN9R5J2"/>
<organism evidence="1 2">
    <name type="scientific">Canavalia gladiata</name>
    <name type="common">Sword bean</name>
    <name type="synonym">Dolichos gladiatus</name>
    <dbReference type="NCBI Taxonomy" id="3824"/>
    <lineage>
        <taxon>Eukaryota</taxon>
        <taxon>Viridiplantae</taxon>
        <taxon>Streptophyta</taxon>
        <taxon>Embryophyta</taxon>
        <taxon>Tracheophyta</taxon>
        <taxon>Spermatophyta</taxon>
        <taxon>Magnoliopsida</taxon>
        <taxon>eudicotyledons</taxon>
        <taxon>Gunneridae</taxon>
        <taxon>Pentapetalae</taxon>
        <taxon>rosids</taxon>
        <taxon>fabids</taxon>
        <taxon>Fabales</taxon>
        <taxon>Fabaceae</taxon>
        <taxon>Papilionoideae</taxon>
        <taxon>50 kb inversion clade</taxon>
        <taxon>NPAAA clade</taxon>
        <taxon>indigoferoid/millettioid clade</taxon>
        <taxon>Phaseoleae</taxon>
        <taxon>Canavalia</taxon>
    </lineage>
</organism>
<evidence type="ECO:0000313" key="1">
    <source>
        <dbReference type="EMBL" id="KAK7360062.1"/>
    </source>
</evidence>
<evidence type="ECO:0000313" key="2">
    <source>
        <dbReference type="Proteomes" id="UP001367508"/>
    </source>
</evidence>
<comment type="caution">
    <text evidence="1">The sequence shown here is derived from an EMBL/GenBank/DDBJ whole genome shotgun (WGS) entry which is preliminary data.</text>
</comment>
<name>A0AAN9R5J2_CANGL</name>
<accession>A0AAN9R5J2</accession>
<gene>
    <name evidence="1" type="ORF">VNO77_02034</name>
</gene>